<name>A0A3B5B0P9_9TELE</name>
<dbReference type="Gene3D" id="3.10.100.10">
    <property type="entry name" value="Mannose-Binding Protein A, subunit A"/>
    <property type="match status" value="1"/>
</dbReference>
<accession>A0A3B5B0P9</accession>
<feature type="domain" description="C-type lectin" evidence="1">
    <location>
        <begin position="47"/>
        <end position="159"/>
    </location>
</feature>
<dbReference type="InterPro" id="IPR001304">
    <property type="entry name" value="C-type_lectin-like"/>
</dbReference>
<dbReference type="Ensembl" id="ENSSPAT00000024028.1">
    <property type="protein sequence ID" value="ENSSPAP00000023649.1"/>
    <property type="gene ID" value="ENSSPAG00000017844.1"/>
</dbReference>
<dbReference type="SUPFAM" id="SSF56436">
    <property type="entry name" value="C-type lectin-like"/>
    <property type="match status" value="1"/>
</dbReference>
<proteinExistence type="predicted"/>
<dbReference type="STRING" id="144197.ENSSPAP00000023649"/>
<dbReference type="GeneTree" id="ENSGT01090000260162"/>
<dbReference type="PROSITE" id="PS50041">
    <property type="entry name" value="C_TYPE_LECTIN_2"/>
    <property type="match status" value="1"/>
</dbReference>
<dbReference type="PANTHER" id="PTHR45784">
    <property type="entry name" value="C-TYPE LECTIN DOMAIN FAMILY 20 MEMBER A-RELATED"/>
    <property type="match status" value="1"/>
</dbReference>
<dbReference type="PANTHER" id="PTHR45784:SF3">
    <property type="entry name" value="C-TYPE LECTIN DOMAIN FAMILY 4 MEMBER K-LIKE-RELATED"/>
    <property type="match status" value="1"/>
</dbReference>
<dbReference type="InterPro" id="IPR016186">
    <property type="entry name" value="C-type_lectin-like/link_sf"/>
</dbReference>
<dbReference type="SMART" id="SM00034">
    <property type="entry name" value="CLECT"/>
    <property type="match status" value="1"/>
</dbReference>
<dbReference type="Pfam" id="PF00059">
    <property type="entry name" value="Lectin_C"/>
    <property type="match status" value="1"/>
</dbReference>
<evidence type="ECO:0000313" key="2">
    <source>
        <dbReference type="Ensembl" id="ENSSPAP00000023649.1"/>
    </source>
</evidence>
<dbReference type="InterPro" id="IPR016187">
    <property type="entry name" value="CTDL_fold"/>
</dbReference>
<dbReference type="AlphaFoldDB" id="A0A3B5B0P9"/>
<sequence length="166" mass="19226">MEGISLGESHRLIISERFIKLTTDRSSISLFNTTGLCFLPACVPRDYFLVEKAKTWSEAQSYCRQKYTDLATAENQKEMDEMVDVARKYFRGHVWIGLHYEMTDWEWSLEDNSYYAAEEKEFRMWSEEPNQVGHDCISLGASGIWSAWPCSGLTRFVCSTGKKNTF</sequence>
<organism evidence="2">
    <name type="scientific">Stegastes partitus</name>
    <name type="common">bicolor damselfish</name>
    <dbReference type="NCBI Taxonomy" id="144197"/>
    <lineage>
        <taxon>Eukaryota</taxon>
        <taxon>Metazoa</taxon>
        <taxon>Chordata</taxon>
        <taxon>Craniata</taxon>
        <taxon>Vertebrata</taxon>
        <taxon>Euteleostomi</taxon>
        <taxon>Actinopterygii</taxon>
        <taxon>Neopterygii</taxon>
        <taxon>Teleostei</taxon>
        <taxon>Neoteleostei</taxon>
        <taxon>Acanthomorphata</taxon>
        <taxon>Ovalentaria</taxon>
        <taxon>Pomacentridae</taxon>
        <taxon>Stegastes</taxon>
    </lineage>
</organism>
<reference evidence="2" key="1">
    <citation type="submission" date="2023-09" db="UniProtKB">
        <authorList>
            <consortium name="Ensembl"/>
        </authorList>
    </citation>
    <scope>IDENTIFICATION</scope>
</reference>
<protein>
    <recommendedName>
        <fullName evidence="1">C-type lectin domain-containing protein</fullName>
    </recommendedName>
</protein>
<evidence type="ECO:0000259" key="1">
    <source>
        <dbReference type="PROSITE" id="PS50041"/>
    </source>
</evidence>